<sequence length="42" mass="4732">HISDQRKNLIQKESRKQSFRTAATVKRRTGAEQGCGRTGDCL</sequence>
<dbReference type="EMBL" id="ABYJ02000077">
    <property type="protein sequence ID" value="EEV01365.1"/>
    <property type="molecule type" value="Genomic_DNA"/>
</dbReference>
<name>C7G9Y5_9FIRM</name>
<evidence type="ECO:0000256" key="1">
    <source>
        <dbReference type="SAM" id="MobiDB-lite"/>
    </source>
</evidence>
<evidence type="ECO:0000313" key="3">
    <source>
        <dbReference type="Proteomes" id="UP000004828"/>
    </source>
</evidence>
<dbReference type="Proteomes" id="UP000004828">
    <property type="component" value="Unassembled WGS sequence"/>
</dbReference>
<dbReference type="HOGENOM" id="CLU_3244337_0_0_9"/>
<evidence type="ECO:0000313" key="2">
    <source>
        <dbReference type="EMBL" id="EEV01365.1"/>
    </source>
</evidence>
<feature type="compositionally biased region" description="Basic and acidic residues" evidence="1">
    <location>
        <begin position="1"/>
        <end position="16"/>
    </location>
</feature>
<feature type="region of interest" description="Disordered" evidence="1">
    <location>
        <begin position="1"/>
        <end position="42"/>
    </location>
</feature>
<protein>
    <submittedName>
        <fullName evidence="2">Uncharacterized protein</fullName>
    </submittedName>
</protein>
<feature type="non-terminal residue" evidence="2">
    <location>
        <position position="1"/>
    </location>
</feature>
<comment type="caution">
    <text evidence="2">The sequence shown here is derived from an EMBL/GenBank/DDBJ whole genome shotgun (WGS) entry which is preliminary data.</text>
</comment>
<dbReference type="AlphaFoldDB" id="C7G9Y5"/>
<proteinExistence type="predicted"/>
<gene>
    <name evidence="2" type="ORF">ROSINTL182_06715</name>
</gene>
<accession>C7G9Y5</accession>
<reference evidence="2 3" key="1">
    <citation type="submission" date="2009-08" db="EMBL/GenBank/DDBJ databases">
        <authorList>
            <person name="Weinstock G."/>
            <person name="Sodergren E."/>
            <person name="Clifton S."/>
            <person name="Fulton L."/>
            <person name="Fulton B."/>
            <person name="Courtney L."/>
            <person name="Fronick C."/>
            <person name="Harrison M."/>
            <person name="Strong C."/>
            <person name="Farmer C."/>
            <person name="Delahaunty K."/>
            <person name="Markovic C."/>
            <person name="Hall O."/>
            <person name="Minx P."/>
            <person name="Tomlinson C."/>
            <person name="Mitreva M."/>
            <person name="Nelson J."/>
            <person name="Hou S."/>
            <person name="Wollam A."/>
            <person name="Pepin K.H."/>
            <person name="Johnson M."/>
            <person name="Bhonagiri V."/>
            <person name="Nash W.E."/>
            <person name="Warren W."/>
            <person name="Chinwalla A."/>
            <person name="Mardis E.R."/>
            <person name="Wilson R.K."/>
        </authorList>
    </citation>
    <scope>NUCLEOTIDE SEQUENCE [LARGE SCALE GENOMIC DNA]</scope>
    <source>
        <strain evidence="2 3">L1-82</strain>
    </source>
</reference>
<organism evidence="2 3">
    <name type="scientific">Roseburia intestinalis L1-82</name>
    <dbReference type="NCBI Taxonomy" id="536231"/>
    <lineage>
        <taxon>Bacteria</taxon>
        <taxon>Bacillati</taxon>
        <taxon>Bacillota</taxon>
        <taxon>Clostridia</taxon>
        <taxon>Lachnospirales</taxon>
        <taxon>Lachnospiraceae</taxon>
        <taxon>Roseburia</taxon>
    </lineage>
</organism>